<gene>
    <name evidence="14" type="primary">ampD</name>
    <name evidence="14" type="ORF">GCHA_2472</name>
</gene>
<reference evidence="14 15" key="1">
    <citation type="journal article" date="2017" name="Antonie Van Leeuwenhoek">
        <title>Rhizobium rhizosphaerae sp. nov., a novel species isolated from rice rhizosphere.</title>
        <authorList>
            <person name="Zhao J.J."/>
            <person name="Zhang J."/>
            <person name="Zhang R.J."/>
            <person name="Zhang C.W."/>
            <person name="Yin H.Q."/>
            <person name="Zhang X.X."/>
        </authorList>
    </citation>
    <scope>NUCLEOTIDE SEQUENCE [LARGE SCALE GENOMIC DNA]</scope>
    <source>
        <strain evidence="14 15">S18K6</strain>
    </source>
</reference>
<dbReference type="CDD" id="cd06583">
    <property type="entry name" value="PGRP"/>
    <property type="match status" value="1"/>
</dbReference>
<dbReference type="GO" id="GO:0071555">
    <property type="term" value="P:cell wall organization"/>
    <property type="evidence" value="ECO:0007669"/>
    <property type="project" value="UniProtKB-KW"/>
</dbReference>
<dbReference type="GO" id="GO:0009253">
    <property type="term" value="P:peptidoglycan catabolic process"/>
    <property type="evidence" value="ECO:0007669"/>
    <property type="project" value="InterPro"/>
</dbReference>
<dbReference type="Pfam" id="PF01510">
    <property type="entry name" value="Amidase_2"/>
    <property type="match status" value="1"/>
</dbReference>
<evidence type="ECO:0000256" key="4">
    <source>
        <dbReference type="ARBA" id="ARBA00007553"/>
    </source>
</evidence>
<evidence type="ECO:0000256" key="2">
    <source>
        <dbReference type="ARBA" id="ARBA00001947"/>
    </source>
</evidence>
<evidence type="ECO:0000256" key="7">
    <source>
        <dbReference type="ARBA" id="ARBA00022723"/>
    </source>
</evidence>
<comment type="subcellular location">
    <subcellularLocation>
        <location evidence="3">Cytoplasm</location>
    </subcellularLocation>
</comment>
<keyword evidence="6" id="KW-0963">Cytoplasm</keyword>
<sequence length="195" mass="22373">MLSSPLPNEFPYAFTINQHELLDVRQLTTTHKDQRPDPRDISLLVIHNISLPPNQFDTPYIEDFFAGKLDPKAHPYFQVIHEMRVSAHCVIKRDGELIQFVPFDERAWHAGLSSFQGRQRCNDYAIGVELEGADHIPYTNQQYTALLKLSQILMHTYPKITLGRIVGHNDIAPGRKTDPGVAFDWQRFRQGLGLL</sequence>
<keyword evidence="7" id="KW-0479">Metal-binding</keyword>
<evidence type="ECO:0000256" key="5">
    <source>
        <dbReference type="ARBA" id="ARBA00011901"/>
    </source>
</evidence>
<evidence type="ECO:0000256" key="11">
    <source>
        <dbReference type="ARBA" id="ARBA00039257"/>
    </source>
</evidence>
<dbReference type="InterPro" id="IPR036505">
    <property type="entry name" value="Amidase/PGRP_sf"/>
</dbReference>
<evidence type="ECO:0000256" key="12">
    <source>
        <dbReference type="ARBA" id="ARBA00042615"/>
    </source>
</evidence>
<comment type="cofactor">
    <cofactor evidence="2">
        <name>Zn(2+)</name>
        <dbReference type="ChEBI" id="CHEBI:29105"/>
    </cofactor>
</comment>
<evidence type="ECO:0000256" key="10">
    <source>
        <dbReference type="ARBA" id="ARBA00023316"/>
    </source>
</evidence>
<feature type="domain" description="N-acetylmuramoyl-L-alanine amidase" evidence="13">
    <location>
        <begin position="29"/>
        <end position="180"/>
    </location>
</feature>
<dbReference type="InterPro" id="IPR051206">
    <property type="entry name" value="NAMLAA_amidase_2"/>
</dbReference>
<dbReference type="SMART" id="SM00644">
    <property type="entry name" value="Ami_2"/>
    <property type="match status" value="1"/>
</dbReference>
<dbReference type="NCBIfam" id="NF008758">
    <property type="entry name" value="PRK11789.1"/>
    <property type="match status" value="1"/>
</dbReference>
<accession>A0AAV3UXK8</accession>
<evidence type="ECO:0000256" key="6">
    <source>
        <dbReference type="ARBA" id="ARBA00022490"/>
    </source>
</evidence>
<dbReference type="Gene3D" id="3.40.80.10">
    <property type="entry name" value="Peptidoglycan recognition protein-like"/>
    <property type="match status" value="1"/>
</dbReference>
<evidence type="ECO:0000313" key="14">
    <source>
        <dbReference type="EMBL" id="GAC10419.1"/>
    </source>
</evidence>
<comment type="similarity">
    <text evidence="4">Belongs to the N-acetylmuramoyl-L-alanine amidase 2 family.</text>
</comment>
<name>A0AAV3UXK8_9ALTE</name>
<evidence type="ECO:0000313" key="15">
    <source>
        <dbReference type="Proteomes" id="UP000006320"/>
    </source>
</evidence>
<protein>
    <recommendedName>
        <fullName evidence="11">1,6-anhydro-N-acetylmuramyl-L-alanine amidase AmpD</fullName>
        <ecNumber evidence="5">3.5.1.28</ecNumber>
    </recommendedName>
    <alternativeName>
        <fullName evidence="12">N-acetylmuramoyl-L-alanine amidase</fullName>
    </alternativeName>
</protein>
<keyword evidence="9" id="KW-0862">Zinc</keyword>
<dbReference type="Proteomes" id="UP000006320">
    <property type="component" value="Unassembled WGS sequence"/>
</dbReference>
<proteinExistence type="inferred from homology"/>
<dbReference type="PANTHER" id="PTHR30417:SF4">
    <property type="entry name" value="1,6-ANHYDRO-N-ACETYLMURAMYL-L-ALANINE AMIDASE AMPD"/>
    <property type="match status" value="1"/>
</dbReference>
<keyword evidence="10" id="KW-0961">Cell wall biogenesis/degradation</keyword>
<dbReference type="InterPro" id="IPR002502">
    <property type="entry name" value="Amidase_domain"/>
</dbReference>
<keyword evidence="8" id="KW-0378">Hydrolase</keyword>
<evidence type="ECO:0000256" key="1">
    <source>
        <dbReference type="ARBA" id="ARBA00001561"/>
    </source>
</evidence>
<dbReference type="GO" id="GO:0008745">
    <property type="term" value="F:N-acetylmuramoyl-L-alanine amidase activity"/>
    <property type="evidence" value="ECO:0007669"/>
    <property type="project" value="UniProtKB-EC"/>
</dbReference>
<evidence type="ECO:0000256" key="3">
    <source>
        <dbReference type="ARBA" id="ARBA00004496"/>
    </source>
</evidence>
<organism evidence="14 15">
    <name type="scientific">Paraglaciecola chathamensis S18K6</name>
    <dbReference type="NCBI Taxonomy" id="1127672"/>
    <lineage>
        <taxon>Bacteria</taxon>
        <taxon>Pseudomonadati</taxon>
        <taxon>Pseudomonadota</taxon>
        <taxon>Gammaproteobacteria</taxon>
        <taxon>Alteromonadales</taxon>
        <taxon>Alteromonadaceae</taxon>
        <taxon>Paraglaciecola</taxon>
    </lineage>
</organism>
<dbReference type="GO" id="GO:0009254">
    <property type="term" value="P:peptidoglycan turnover"/>
    <property type="evidence" value="ECO:0007669"/>
    <property type="project" value="TreeGrafter"/>
</dbReference>
<dbReference type="PANTHER" id="PTHR30417">
    <property type="entry name" value="N-ACETYLMURAMOYL-L-ALANINE AMIDASE AMID"/>
    <property type="match status" value="1"/>
</dbReference>
<comment type="caution">
    <text evidence="14">The sequence shown here is derived from an EMBL/GenBank/DDBJ whole genome shotgun (WGS) entry which is preliminary data.</text>
</comment>
<evidence type="ECO:0000259" key="13">
    <source>
        <dbReference type="SMART" id="SM00644"/>
    </source>
</evidence>
<comment type="catalytic activity">
    <reaction evidence="1">
        <text>Hydrolyzes the link between N-acetylmuramoyl residues and L-amino acid residues in certain cell-wall glycopeptides.</text>
        <dbReference type="EC" id="3.5.1.28"/>
    </reaction>
</comment>
<dbReference type="GO" id="GO:0005737">
    <property type="term" value="C:cytoplasm"/>
    <property type="evidence" value="ECO:0007669"/>
    <property type="project" value="UniProtKB-SubCell"/>
</dbReference>
<dbReference type="EC" id="3.5.1.28" evidence="5"/>
<dbReference type="AlphaFoldDB" id="A0AAV3UXK8"/>
<evidence type="ECO:0000256" key="8">
    <source>
        <dbReference type="ARBA" id="ARBA00022801"/>
    </source>
</evidence>
<dbReference type="EMBL" id="BAEM01000033">
    <property type="protein sequence ID" value="GAC10419.1"/>
    <property type="molecule type" value="Genomic_DNA"/>
</dbReference>
<dbReference type="SUPFAM" id="SSF55846">
    <property type="entry name" value="N-acetylmuramoyl-L-alanine amidase-like"/>
    <property type="match status" value="1"/>
</dbReference>
<evidence type="ECO:0000256" key="9">
    <source>
        <dbReference type="ARBA" id="ARBA00022833"/>
    </source>
</evidence>
<dbReference type="RefSeq" id="WP_007988338.1">
    <property type="nucleotide sequence ID" value="NZ_BAEM01000033.1"/>
</dbReference>
<dbReference type="GO" id="GO:0046872">
    <property type="term" value="F:metal ion binding"/>
    <property type="evidence" value="ECO:0007669"/>
    <property type="project" value="UniProtKB-KW"/>
</dbReference>